<dbReference type="Proteomes" id="UP001583177">
    <property type="component" value="Unassembled WGS sequence"/>
</dbReference>
<feature type="region of interest" description="Disordered" evidence="1">
    <location>
        <begin position="25"/>
        <end position="58"/>
    </location>
</feature>
<proteinExistence type="predicted"/>
<feature type="compositionally biased region" description="Gly residues" evidence="1">
    <location>
        <begin position="39"/>
        <end position="54"/>
    </location>
</feature>
<name>A0ABR3XXG0_9PEZI</name>
<evidence type="ECO:0000313" key="3">
    <source>
        <dbReference type="EMBL" id="KAL1880698.1"/>
    </source>
</evidence>
<keyword evidence="2" id="KW-0732">Signal</keyword>
<feature type="signal peptide" evidence="2">
    <location>
        <begin position="1"/>
        <end position="21"/>
    </location>
</feature>
<dbReference type="Pfam" id="PF26146">
    <property type="entry name" value="PI-PLC_X"/>
    <property type="match status" value="1"/>
</dbReference>
<gene>
    <name evidence="3" type="ORF">Daus18300_001312</name>
</gene>
<dbReference type="PANTHER" id="PTHR13593:SF80">
    <property type="entry name" value="PLC-LIKE PHOSPHODIESTERASE"/>
    <property type="match status" value="1"/>
</dbReference>
<evidence type="ECO:0000313" key="4">
    <source>
        <dbReference type="Proteomes" id="UP001583177"/>
    </source>
</evidence>
<dbReference type="InterPro" id="IPR051057">
    <property type="entry name" value="PI-PLC_domain"/>
</dbReference>
<evidence type="ECO:0000256" key="1">
    <source>
        <dbReference type="SAM" id="MobiDB-lite"/>
    </source>
</evidence>
<dbReference type="EMBL" id="JAWRVE010000007">
    <property type="protein sequence ID" value="KAL1880698.1"/>
    <property type="molecule type" value="Genomic_DNA"/>
</dbReference>
<dbReference type="SUPFAM" id="SSF51695">
    <property type="entry name" value="PLC-like phosphodiesterases"/>
    <property type="match status" value="1"/>
</dbReference>
<reference evidence="3 4" key="1">
    <citation type="journal article" date="2024" name="IMA Fungus">
        <title>IMA Genome - F19 : A genome assembly and annotation guide to empower mycologists, including annotated draft genome sequences of Ceratocystis pirilliformis, Diaporthe australafricana, Fusarium ophioides, Paecilomyces lecythidis, and Sporothrix stenoceras.</title>
        <authorList>
            <person name="Aylward J."/>
            <person name="Wilson A.M."/>
            <person name="Visagie C.M."/>
            <person name="Spraker J."/>
            <person name="Barnes I."/>
            <person name="Buitendag C."/>
            <person name="Ceriani C."/>
            <person name="Del Mar Angel L."/>
            <person name="du Plessis D."/>
            <person name="Fuchs T."/>
            <person name="Gasser K."/>
            <person name="Kramer D."/>
            <person name="Li W."/>
            <person name="Munsamy K."/>
            <person name="Piso A."/>
            <person name="Price J.L."/>
            <person name="Sonnekus B."/>
            <person name="Thomas C."/>
            <person name="van der Nest A."/>
            <person name="van Dijk A."/>
            <person name="van Heerden A."/>
            <person name="van Vuuren N."/>
            <person name="Yilmaz N."/>
            <person name="Duong T.A."/>
            <person name="van der Merwe N.A."/>
            <person name="Wingfield M.J."/>
            <person name="Wingfield B.D."/>
        </authorList>
    </citation>
    <scope>NUCLEOTIDE SEQUENCE [LARGE SCALE GENOMIC DNA]</scope>
    <source>
        <strain evidence="3 4">CMW 18300</strain>
    </source>
</reference>
<dbReference type="Gene3D" id="3.20.20.190">
    <property type="entry name" value="Phosphatidylinositol (PI) phosphodiesterase"/>
    <property type="match status" value="1"/>
</dbReference>
<evidence type="ECO:0000256" key="2">
    <source>
        <dbReference type="SAM" id="SignalP"/>
    </source>
</evidence>
<feature type="chain" id="PRO_5047049784" description="PLC-like phosphodiesterase" evidence="2">
    <location>
        <begin position="22"/>
        <end position="420"/>
    </location>
</feature>
<accession>A0ABR3XXG0</accession>
<evidence type="ECO:0008006" key="5">
    <source>
        <dbReference type="Google" id="ProtNLM"/>
    </source>
</evidence>
<keyword evidence="4" id="KW-1185">Reference proteome</keyword>
<dbReference type="PANTHER" id="PTHR13593">
    <property type="match status" value="1"/>
</dbReference>
<dbReference type="InterPro" id="IPR017946">
    <property type="entry name" value="PLC-like_Pdiesterase_TIM-brl"/>
</dbReference>
<protein>
    <recommendedName>
        <fullName evidence="5">PLC-like phosphodiesterase</fullName>
    </recommendedName>
</protein>
<organism evidence="3 4">
    <name type="scientific">Diaporthe australafricana</name>
    <dbReference type="NCBI Taxonomy" id="127596"/>
    <lineage>
        <taxon>Eukaryota</taxon>
        <taxon>Fungi</taxon>
        <taxon>Dikarya</taxon>
        <taxon>Ascomycota</taxon>
        <taxon>Pezizomycotina</taxon>
        <taxon>Sordariomycetes</taxon>
        <taxon>Sordariomycetidae</taxon>
        <taxon>Diaporthales</taxon>
        <taxon>Diaporthaceae</taxon>
        <taxon>Diaporthe</taxon>
    </lineage>
</organism>
<sequence length="420" mass="43702">MKSSFISTLAVALSLTATVCSLPNPQGQDGSWDASQWGDGSGSSGSSDGSGGADSGTWGAASTTTSAYSWAAATSGSSYAASTVVSAATSTSTVACNNSPDLCSRQYSNVTHMGAHDAAFLRDSSTDNSVAGNQYYNATKALNAGIRLLSLQVHNSNGTLELCHTTCALLDAGTLEAFLVKIKAWMDENPNEVVTLLIVNSDDEDVASFGEVYESSNISTYGYTPATVSASNTWPTLQTMIDDNTRLVTFIATVTYSTTYPYLLNEWDFVFETAYEVTSLAGLNCTLDRPTSLSDASSAISSGYLPLLNHFVYQSITTSIEVPNVEIIDTTNSPNTSSIGALGQSAYECNSEWGTAPVFALVDFYDQGPAIDTADNLNGITAEGRSDSSSATSDAASGFGSTGAKTGALVAFLVAAVLIF</sequence>
<comment type="caution">
    <text evidence="3">The sequence shown here is derived from an EMBL/GenBank/DDBJ whole genome shotgun (WGS) entry which is preliminary data.</text>
</comment>